<dbReference type="InterPro" id="IPR056362">
    <property type="entry name" value="AtuA-like_ferredoxin_dom"/>
</dbReference>
<dbReference type="OrthoDB" id="21390at2"/>
<reference evidence="2 3" key="1">
    <citation type="submission" date="2019-03" db="EMBL/GenBank/DDBJ databases">
        <title>Three New Species of Nocardioides, Nocardioides euryhalodurans sp. nov., Nocardioides seonyuensis sp. nov. and Nocardioides eburneoflavus sp. nov., Iolated from Soil.</title>
        <authorList>
            <person name="Roh S.G."/>
            <person name="Lee C."/>
            <person name="Kim M.-K."/>
            <person name="Kim S.B."/>
        </authorList>
    </citation>
    <scope>NUCLEOTIDE SEQUENCE [LARGE SCALE GENOMIC DNA]</scope>
    <source>
        <strain evidence="2 3">MMS17-SY117</strain>
    </source>
</reference>
<evidence type="ECO:0000313" key="3">
    <source>
        <dbReference type="Proteomes" id="UP000294894"/>
    </source>
</evidence>
<proteinExistence type="predicted"/>
<organism evidence="2 3">
    <name type="scientific">Nocardioides euryhalodurans</name>
    <dbReference type="NCBI Taxonomy" id="2518370"/>
    <lineage>
        <taxon>Bacteria</taxon>
        <taxon>Bacillati</taxon>
        <taxon>Actinomycetota</taxon>
        <taxon>Actinomycetes</taxon>
        <taxon>Propionibacteriales</taxon>
        <taxon>Nocardioidaceae</taxon>
        <taxon>Nocardioides</taxon>
    </lineage>
</organism>
<dbReference type="AlphaFoldDB" id="A0A4P7GP96"/>
<accession>A0A4P7GP96</accession>
<evidence type="ECO:0000259" key="1">
    <source>
        <dbReference type="Pfam" id="PF23544"/>
    </source>
</evidence>
<dbReference type="RefSeq" id="WP_135079549.1">
    <property type="nucleotide sequence ID" value="NZ_CP038267.1"/>
</dbReference>
<dbReference type="Pfam" id="PF23544">
    <property type="entry name" value="AtuA_ferredoxin"/>
    <property type="match status" value="1"/>
</dbReference>
<gene>
    <name evidence="2" type="ORF">EXE57_16985</name>
</gene>
<feature type="domain" description="AtuA-like ferredoxin-fold" evidence="1">
    <location>
        <begin position="6"/>
        <end position="101"/>
    </location>
</feature>
<keyword evidence="3" id="KW-1185">Reference proteome</keyword>
<sequence>MSTVVDDLADVRAGDKGDTLILAVLPRDGDAYATLLTHLTPDRVAAHFGDLPASGVVRRELPGLPALVLVLSGVLEGGVTGSTVLDGHGKTLSHHLLGLELVD</sequence>
<evidence type="ECO:0000313" key="2">
    <source>
        <dbReference type="EMBL" id="QBR93784.1"/>
    </source>
</evidence>
<dbReference type="KEGG" id="noy:EXE57_16985"/>
<dbReference type="Proteomes" id="UP000294894">
    <property type="component" value="Chromosome"/>
</dbReference>
<name>A0A4P7GP96_9ACTN</name>
<protein>
    <recommendedName>
        <fullName evidence="1">AtuA-like ferredoxin-fold domain-containing protein</fullName>
    </recommendedName>
</protein>
<dbReference type="EMBL" id="CP038267">
    <property type="protein sequence ID" value="QBR93784.1"/>
    <property type="molecule type" value="Genomic_DNA"/>
</dbReference>